<evidence type="ECO:0000313" key="1">
    <source>
        <dbReference type="EMBL" id="KAL2466555.1"/>
    </source>
</evidence>
<dbReference type="Proteomes" id="UP001604336">
    <property type="component" value="Unassembled WGS sequence"/>
</dbReference>
<organism evidence="1 2">
    <name type="scientific">Abeliophyllum distichum</name>
    <dbReference type="NCBI Taxonomy" id="126358"/>
    <lineage>
        <taxon>Eukaryota</taxon>
        <taxon>Viridiplantae</taxon>
        <taxon>Streptophyta</taxon>
        <taxon>Embryophyta</taxon>
        <taxon>Tracheophyta</taxon>
        <taxon>Spermatophyta</taxon>
        <taxon>Magnoliopsida</taxon>
        <taxon>eudicotyledons</taxon>
        <taxon>Gunneridae</taxon>
        <taxon>Pentapetalae</taxon>
        <taxon>asterids</taxon>
        <taxon>lamiids</taxon>
        <taxon>Lamiales</taxon>
        <taxon>Oleaceae</taxon>
        <taxon>Forsythieae</taxon>
        <taxon>Abeliophyllum</taxon>
    </lineage>
</organism>
<gene>
    <name evidence="1" type="ORF">Adt_42406</name>
</gene>
<keyword evidence="2" id="KW-1185">Reference proteome</keyword>
<sequence length="248" mass="28691">MFPHREHTSVQVVEFFDDTGWDIDRLLLVLPHYMAVQGLVPVDVIIQKRIRTHMASWCQCCSEIETMQHVFIDSPVAHQVWHHFSAIFGIPLKVGEMLQRRFQIWRFSGQFVKGGHIRTIIPLLVVWFIWTARNYANHRRIGMEPSRIIWRVYHTIFLLHTGKLFQFVHWRGDLDLAPHFGITLISPIPKSPTLVYWRAPLAGSAKINIDGCVKDVFGIGGVLSEITLGVVSRPSLLATKTYLFWRQS</sequence>
<accession>A0ABD1PRQ5</accession>
<proteinExistence type="predicted"/>
<dbReference type="AlphaFoldDB" id="A0ABD1PRQ5"/>
<reference evidence="2" key="1">
    <citation type="submission" date="2024-07" db="EMBL/GenBank/DDBJ databases">
        <title>Two chromosome-level genome assemblies of Korean endemic species Abeliophyllum distichum and Forsythia ovata (Oleaceae).</title>
        <authorList>
            <person name="Jang H."/>
        </authorList>
    </citation>
    <scope>NUCLEOTIDE SEQUENCE [LARGE SCALE GENOMIC DNA]</scope>
</reference>
<name>A0ABD1PRQ5_9LAMI</name>
<protein>
    <submittedName>
        <fullName evidence="1">Retrotransposon</fullName>
    </submittedName>
</protein>
<comment type="caution">
    <text evidence="1">The sequence shown here is derived from an EMBL/GenBank/DDBJ whole genome shotgun (WGS) entry which is preliminary data.</text>
</comment>
<evidence type="ECO:0000313" key="2">
    <source>
        <dbReference type="Proteomes" id="UP001604336"/>
    </source>
</evidence>
<dbReference type="EMBL" id="JBFOLK010000013">
    <property type="protein sequence ID" value="KAL2466555.1"/>
    <property type="molecule type" value="Genomic_DNA"/>
</dbReference>